<dbReference type="InterPro" id="IPR059215">
    <property type="entry name" value="BRCT2_TopBP1-like"/>
</dbReference>
<dbReference type="CDD" id="cd17731">
    <property type="entry name" value="BRCT_TopBP1_rpt2_like"/>
    <property type="match status" value="1"/>
</dbReference>
<dbReference type="Pfam" id="PF00533">
    <property type="entry name" value="BRCT"/>
    <property type="match status" value="1"/>
</dbReference>
<feature type="compositionally biased region" description="Polar residues" evidence="2">
    <location>
        <begin position="671"/>
        <end position="693"/>
    </location>
</feature>
<feature type="region of interest" description="Disordered" evidence="2">
    <location>
        <begin position="512"/>
        <end position="558"/>
    </location>
</feature>
<feature type="region of interest" description="Disordered" evidence="2">
    <location>
        <begin position="642"/>
        <end position="712"/>
    </location>
</feature>
<dbReference type="SUPFAM" id="SSF52113">
    <property type="entry name" value="BRCT domain"/>
    <property type="match status" value="4"/>
</dbReference>
<protein>
    <recommendedName>
        <fullName evidence="3">BRCT domain-containing protein</fullName>
    </recommendedName>
</protein>
<gene>
    <name evidence="4" type="ORF">OIDMADRAFT_157597</name>
</gene>
<dbReference type="GO" id="GO:0033314">
    <property type="term" value="P:mitotic DNA replication checkpoint signaling"/>
    <property type="evidence" value="ECO:0007669"/>
    <property type="project" value="TreeGrafter"/>
</dbReference>
<dbReference type="PANTHER" id="PTHR13561">
    <property type="entry name" value="DNA REPLICATION REGULATOR DPB11-RELATED"/>
    <property type="match status" value="1"/>
</dbReference>
<feature type="compositionally biased region" description="Basic and acidic residues" evidence="2">
    <location>
        <begin position="205"/>
        <end position="217"/>
    </location>
</feature>
<dbReference type="GO" id="GO:0007095">
    <property type="term" value="P:mitotic G2 DNA damage checkpoint signaling"/>
    <property type="evidence" value="ECO:0007669"/>
    <property type="project" value="TreeGrafter"/>
</dbReference>
<dbReference type="PROSITE" id="PS50172">
    <property type="entry name" value="BRCT"/>
    <property type="match status" value="4"/>
</dbReference>
<feature type="compositionally biased region" description="Basic and acidic residues" evidence="2">
    <location>
        <begin position="749"/>
        <end position="781"/>
    </location>
</feature>
<feature type="region of interest" description="Disordered" evidence="2">
    <location>
        <begin position="205"/>
        <end position="252"/>
    </location>
</feature>
<dbReference type="InterPro" id="IPR036420">
    <property type="entry name" value="BRCT_dom_sf"/>
</dbReference>
<feature type="compositionally biased region" description="Low complexity" evidence="2">
    <location>
        <begin position="542"/>
        <end position="557"/>
    </location>
</feature>
<dbReference type="CDD" id="cd18433">
    <property type="entry name" value="BRCT_Rad4_rpt3"/>
    <property type="match status" value="1"/>
</dbReference>
<dbReference type="Gene3D" id="3.40.50.10190">
    <property type="entry name" value="BRCT domain"/>
    <property type="match status" value="4"/>
</dbReference>
<keyword evidence="5" id="KW-1185">Reference proteome</keyword>
<dbReference type="InParanoid" id="A0A0C3DSH2"/>
<dbReference type="AlphaFoldDB" id="A0A0C3DSH2"/>
<dbReference type="EMBL" id="KN832872">
    <property type="protein sequence ID" value="KIN05018.1"/>
    <property type="molecule type" value="Genomic_DNA"/>
</dbReference>
<sequence>MGGQALDWQRSVPLKESSDSSPLQDVVICCTSVPDEKRSILASYAKEMGAIHRYDLTLDVTHLIVGEYDTPKYRYVAKERQDVRPMTIKWIEAVRELWIHDQEIDVEALEREYTLPTFTSLRFSMTGCDDPTQRLQISEQVRQNGATYEGDLTKQITHLISFRTEGAKYKAAKSWGLHIVSIEWLRDSLERGMILDEKLYDPALPPEERGKGAWDRTRPKRTSLGKRSRAESATYTEGAKRRLRKTASTKLGSQSESMWGDIVGGGSIAQVARSGVWKTNEETQALQDPVAGKQSEQGLHSHVPEAAVDPIQGGIFSACRFYLDGFDLKKTDILSNHLIPHGAELAGTLNDLMTPQNDLPLRLFRVIPSGLPLSNRQDLPDSEVRVQTITEWWVERCLHHKKFMDPDDHVIGRPFPKYPIEEFRDLTISSAAFTGIDLLHVKRAVDLLGGVYSEDMTPKSSVLVMQSIEKLRKDKLDHAQQWGIPIVTASWLWDSISAARLLPLQKYLCASSGRTESPPARIKAVPKGNPQRTRAKSDITKTLSKSECGSSGSSTKLATSGLDRTAFNSSELVTVEGKNMPLTVRTEIRDSNSSSELSVATEPLSEINSNTCASVVSTAPAPTNHPAAPREEIHNALSNLLAKTKSSVKPPNETEATEGRRRGANRILGRATSNISTASTNYSRASSVDSTATHGRPVQYPPYSNVSDHKEVAEAADEQIKKFANASADRNRESADSPPPATQLQYDDPESHEYQERARAKMKGEKFEMDEGRKTRLKEKSITLGDVSDAVAGARQKSRPRRDRAGPGFR</sequence>
<feature type="compositionally biased region" description="Basic residues" evidence="2">
    <location>
        <begin position="218"/>
        <end position="227"/>
    </location>
</feature>
<keyword evidence="1" id="KW-0677">Repeat</keyword>
<dbReference type="Proteomes" id="UP000054321">
    <property type="component" value="Unassembled WGS sequence"/>
</dbReference>
<evidence type="ECO:0000256" key="2">
    <source>
        <dbReference type="SAM" id="MobiDB-lite"/>
    </source>
</evidence>
<evidence type="ECO:0000259" key="3">
    <source>
        <dbReference type="PROSITE" id="PS50172"/>
    </source>
</evidence>
<dbReference type="SMART" id="SM00292">
    <property type="entry name" value="BRCT"/>
    <property type="match status" value="4"/>
</dbReference>
<evidence type="ECO:0000256" key="1">
    <source>
        <dbReference type="ARBA" id="ARBA00022737"/>
    </source>
</evidence>
<evidence type="ECO:0000313" key="5">
    <source>
        <dbReference type="Proteomes" id="UP000054321"/>
    </source>
</evidence>
<reference evidence="4 5" key="1">
    <citation type="submission" date="2014-04" db="EMBL/GenBank/DDBJ databases">
        <authorList>
            <consortium name="DOE Joint Genome Institute"/>
            <person name="Kuo A."/>
            <person name="Martino E."/>
            <person name="Perotto S."/>
            <person name="Kohler A."/>
            <person name="Nagy L.G."/>
            <person name="Floudas D."/>
            <person name="Copeland A."/>
            <person name="Barry K.W."/>
            <person name="Cichocki N."/>
            <person name="Veneault-Fourrey C."/>
            <person name="LaButti K."/>
            <person name="Lindquist E.A."/>
            <person name="Lipzen A."/>
            <person name="Lundell T."/>
            <person name="Morin E."/>
            <person name="Murat C."/>
            <person name="Sun H."/>
            <person name="Tunlid A."/>
            <person name="Henrissat B."/>
            <person name="Grigoriev I.V."/>
            <person name="Hibbett D.S."/>
            <person name="Martin F."/>
            <person name="Nordberg H.P."/>
            <person name="Cantor M.N."/>
            <person name="Hua S.X."/>
        </authorList>
    </citation>
    <scope>NUCLEOTIDE SEQUENCE [LARGE SCALE GENOMIC DNA]</scope>
    <source>
        <strain evidence="4 5">Zn</strain>
    </source>
</reference>
<dbReference type="Pfam" id="PF12738">
    <property type="entry name" value="PTCB-BRCT"/>
    <property type="match status" value="2"/>
</dbReference>
<feature type="domain" description="BRCT" evidence="3">
    <location>
        <begin position="113"/>
        <end position="202"/>
    </location>
</feature>
<dbReference type="FunCoup" id="A0A0C3DSH2">
    <property type="interactions" value="37"/>
</dbReference>
<name>A0A0C3DSH2_OIDMZ</name>
<dbReference type="HOGENOM" id="CLU_009893_0_0_1"/>
<evidence type="ECO:0000313" key="4">
    <source>
        <dbReference type="EMBL" id="KIN05018.1"/>
    </source>
</evidence>
<feature type="region of interest" description="Disordered" evidence="2">
    <location>
        <begin position="726"/>
        <end position="810"/>
    </location>
</feature>
<organism evidence="4 5">
    <name type="scientific">Oidiodendron maius (strain Zn)</name>
    <dbReference type="NCBI Taxonomy" id="913774"/>
    <lineage>
        <taxon>Eukaryota</taxon>
        <taxon>Fungi</taxon>
        <taxon>Dikarya</taxon>
        <taxon>Ascomycota</taxon>
        <taxon>Pezizomycotina</taxon>
        <taxon>Leotiomycetes</taxon>
        <taxon>Leotiomycetes incertae sedis</taxon>
        <taxon>Myxotrichaceae</taxon>
        <taxon>Oidiodendron</taxon>
    </lineage>
</organism>
<proteinExistence type="predicted"/>
<dbReference type="GO" id="GO:0006270">
    <property type="term" value="P:DNA replication initiation"/>
    <property type="evidence" value="ECO:0007669"/>
    <property type="project" value="TreeGrafter"/>
</dbReference>
<dbReference type="PANTHER" id="PTHR13561:SF20">
    <property type="entry name" value="DNA TOPOISOMERASE 2-BINDING PROTEIN 1"/>
    <property type="match status" value="1"/>
</dbReference>
<dbReference type="InterPro" id="IPR001357">
    <property type="entry name" value="BRCT_dom"/>
</dbReference>
<feature type="domain" description="BRCT" evidence="3">
    <location>
        <begin position="418"/>
        <end position="509"/>
    </location>
</feature>
<accession>A0A0C3DSH2</accession>
<feature type="domain" description="BRCT" evidence="3">
    <location>
        <begin position="18"/>
        <end position="91"/>
    </location>
</feature>
<dbReference type="OrthoDB" id="251770at2759"/>
<feature type="domain" description="BRCT" evidence="3">
    <location>
        <begin position="311"/>
        <end position="411"/>
    </location>
</feature>
<dbReference type="STRING" id="913774.A0A0C3DSH2"/>
<reference evidence="5" key="2">
    <citation type="submission" date="2015-01" db="EMBL/GenBank/DDBJ databases">
        <title>Evolutionary Origins and Diversification of the Mycorrhizal Mutualists.</title>
        <authorList>
            <consortium name="DOE Joint Genome Institute"/>
            <consortium name="Mycorrhizal Genomics Consortium"/>
            <person name="Kohler A."/>
            <person name="Kuo A."/>
            <person name="Nagy L.G."/>
            <person name="Floudas D."/>
            <person name="Copeland A."/>
            <person name="Barry K.W."/>
            <person name="Cichocki N."/>
            <person name="Veneault-Fourrey C."/>
            <person name="LaButti K."/>
            <person name="Lindquist E.A."/>
            <person name="Lipzen A."/>
            <person name="Lundell T."/>
            <person name="Morin E."/>
            <person name="Murat C."/>
            <person name="Riley R."/>
            <person name="Ohm R."/>
            <person name="Sun H."/>
            <person name="Tunlid A."/>
            <person name="Henrissat B."/>
            <person name="Grigoriev I.V."/>
            <person name="Hibbett D.S."/>
            <person name="Martin F."/>
        </authorList>
    </citation>
    <scope>NUCLEOTIDE SEQUENCE [LARGE SCALE GENOMIC DNA]</scope>
    <source>
        <strain evidence="5">Zn</strain>
    </source>
</reference>